<feature type="transmembrane region" description="Helical" evidence="5">
    <location>
        <begin position="216"/>
        <end position="240"/>
    </location>
</feature>
<feature type="transmembrane region" description="Helical" evidence="5">
    <location>
        <begin position="297"/>
        <end position="318"/>
    </location>
</feature>
<keyword evidence="5" id="KW-0874">Quinone</keyword>
<gene>
    <name evidence="5 9" type="primary">nuoN</name>
    <name evidence="9" type="ORF">H9L22_01370</name>
</gene>
<dbReference type="EMBL" id="CP060789">
    <property type="protein sequence ID" value="QNP56185.1"/>
    <property type="molecule type" value="Genomic_DNA"/>
</dbReference>
<evidence type="ECO:0000256" key="7">
    <source>
        <dbReference type="SAM" id="MobiDB-lite"/>
    </source>
</evidence>
<feature type="transmembrane region" description="Helical" evidence="5">
    <location>
        <begin position="260"/>
        <end position="285"/>
    </location>
</feature>
<evidence type="ECO:0000313" key="10">
    <source>
        <dbReference type="Proteomes" id="UP000516117"/>
    </source>
</evidence>
<feature type="region of interest" description="Disordered" evidence="7">
    <location>
        <begin position="1"/>
        <end position="25"/>
    </location>
</feature>
<dbReference type="NCBIfam" id="NF004441">
    <property type="entry name" value="PRK05777.1-4"/>
    <property type="match status" value="1"/>
</dbReference>
<dbReference type="GO" id="GO:0050136">
    <property type="term" value="F:NADH dehydrogenase (quinone) (non-electrogenic) activity"/>
    <property type="evidence" value="ECO:0007669"/>
    <property type="project" value="UniProtKB-UniRule"/>
</dbReference>
<evidence type="ECO:0000256" key="1">
    <source>
        <dbReference type="ARBA" id="ARBA00004127"/>
    </source>
</evidence>
<keyword evidence="10" id="KW-1185">Reference proteome</keyword>
<feature type="transmembrane region" description="Helical" evidence="5">
    <location>
        <begin position="109"/>
        <end position="127"/>
    </location>
</feature>
<comment type="subunit">
    <text evidence="5">NDH-1 is composed of 14 different subunits. Subunits NuoA, H, J, K, L, M, N constitute the membrane sector of the complex.</text>
</comment>
<proteinExistence type="inferred from homology"/>
<feature type="transmembrane region" description="Helical" evidence="5">
    <location>
        <begin position="330"/>
        <end position="349"/>
    </location>
</feature>
<keyword evidence="2 5" id="KW-0812">Transmembrane</keyword>
<protein>
    <recommendedName>
        <fullName evidence="5">NADH-quinone oxidoreductase subunit N</fullName>
        <ecNumber evidence="5">7.1.1.-</ecNumber>
    </recommendedName>
    <alternativeName>
        <fullName evidence="5">NADH dehydrogenase I subunit N</fullName>
    </alternativeName>
    <alternativeName>
        <fullName evidence="5">NDH-1 subunit N</fullName>
    </alternativeName>
</protein>
<feature type="transmembrane region" description="Helical" evidence="5">
    <location>
        <begin position="512"/>
        <end position="539"/>
    </location>
</feature>
<dbReference type="GO" id="GO:0008137">
    <property type="term" value="F:NADH dehydrogenase (ubiquinone) activity"/>
    <property type="evidence" value="ECO:0007669"/>
    <property type="project" value="InterPro"/>
</dbReference>
<dbReference type="GO" id="GO:0005886">
    <property type="term" value="C:plasma membrane"/>
    <property type="evidence" value="ECO:0007669"/>
    <property type="project" value="UniProtKB-SubCell"/>
</dbReference>
<feature type="transmembrane region" description="Helical" evidence="5">
    <location>
        <begin position="468"/>
        <end position="492"/>
    </location>
</feature>
<feature type="transmembrane region" description="Helical" evidence="5">
    <location>
        <begin position="183"/>
        <end position="204"/>
    </location>
</feature>
<keyword evidence="5" id="KW-1278">Translocase</keyword>
<dbReference type="GO" id="GO:0042773">
    <property type="term" value="P:ATP synthesis coupled electron transport"/>
    <property type="evidence" value="ECO:0007669"/>
    <property type="project" value="InterPro"/>
</dbReference>
<dbReference type="NCBIfam" id="TIGR01770">
    <property type="entry name" value="NDH_I_N"/>
    <property type="match status" value="1"/>
</dbReference>
<evidence type="ECO:0000259" key="8">
    <source>
        <dbReference type="Pfam" id="PF00361"/>
    </source>
</evidence>
<keyword evidence="5" id="KW-0813">Transport</keyword>
<comment type="similarity">
    <text evidence="5">Belongs to the complex I subunit 2 family.</text>
</comment>
<dbReference type="InterPro" id="IPR010096">
    <property type="entry name" value="NADH-Q_OxRdtase_suN/2"/>
</dbReference>
<keyword evidence="4 5" id="KW-0472">Membrane</keyword>
<dbReference type="PANTHER" id="PTHR22773">
    <property type="entry name" value="NADH DEHYDROGENASE"/>
    <property type="match status" value="1"/>
</dbReference>
<evidence type="ECO:0000256" key="3">
    <source>
        <dbReference type="ARBA" id="ARBA00022989"/>
    </source>
</evidence>
<evidence type="ECO:0000256" key="6">
    <source>
        <dbReference type="RuleBase" id="RU000320"/>
    </source>
</evidence>
<accession>A0A7H0H6L9</accession>
<dbReference type="AlphaFoldDB" id="A0A7H0H6L9"/>
<feature type="transmembrane region" description="Helical" evidence="5">
    <location>
        <begin position="41"/>
        <end position="61"/>
    </location>
</feature>
<keyword evidence="5" id="KW-1003">Cell membrane</keyword>
<comment type="catalytic activity">
    <reaction evidence="5">
        <text>a quinone + NADH + 5 H(+)(in) = a quinol + NAD(+) + 4 H(+)(out)</text>
        <dbReference type="Rhea" id="RHEA:57888"/>
        <dbReference type="ChEBI" id="CHEBI:15378"/>
        <dbReference type="ChEBI" id="CHEBI:24646"/>
        <dbReference type="ChEBI" id="CHEBI:57540"/>
        <dbReference type="ChEBI" id="CHEBI:57945"/>
        <dbReference type="ChEBI" id="CHEBI:132124"/>
    </reaction>
</comment>
<dbReference type="Proteomes" id="UP000516117">
    <property type="component" value="Chromosome"/>
</dbReference>
<feature type="transmembrane region" description="Helical" evidence="5">
    <location>
        <begin position="73"/>
        <end position="97"/>
    </location>
</feature>
<keyword evidence="5" id="KW-0520">NAD</keyword>
<name>A0A7H0H6L9_9ACTN</name>
<dbReference type="Pfam" id="PF00361">
    <property type="entry name" value="Proton_antipo_M"/>
    <property type="match status" value="1"/>
</dbReference>
<dbReference type="HAMAP" id="MF_00445">
    <property type="entry name" value="NDH1_NuoN_1"/>
    <property type="match status" value="1"/>
</dbReference>
<dbReference type="EC" id="7.1.1.-" evidence="5"/>
<dbReference type="KEGG" id="tdf:H9L22_01370"/>
<dbReference type="GO" id="GO:0012505">
    <property type="term" value="C:endomembrane system"/>
    <property type="evidence" value="ECO:0007669"/>
    <property type="project" value="UniProtKB-SubCell"/>
</dbReference>
<evidence type="ECO:0000256" key="2">
    <source>
        <dbReference type="ARBA" id="ARBA00022692"/>
    </source>
</evidence>
<evidence type="ECO:0000256" key="4">
    <source>
        <dbReference type="ARBA" id="ARBA00023136"/>
    </source>
</evidence>
<feature type="transmembrane region" description="Helical" evidence="5">
    <location>
        <begin position="356"/>
        <end position="378"/>
    </location>
</feature>
<evidence type="ECO:0000313" key="9">
    <source>
        <dbReference type="EMBL" id="QNP56185.1"/>
    </source>
</evidence>
<feature type="transmembrane region" description="Helical" evidence="5">
    <location>
        <begin position="390"/>
        <end position="411"/>
    </location>
</feature>
<feature type="transmembrane region" description="Helical" evidence="5">
    <location>
        <begin position="432"/>
        <end position="456"/>
    </location>
</feature>
<sequence length="548" mass="57711">MTRRRRRWPSSAWPTPPRRFRKATDDQPVGIPAATLEWMELSPLLVLLIAGSLGILLEALVPRSARYVVQSGLALLSVGAALALTVINWSAGNILLAGMDLVALDGAAYLFWTVLLIAGLGGVALFAERGYGGQSAFASSAATVPGSPLEREADRQGNEHTEIFPLLLFALFGMMLFTSANNLLVLFVAVEILSLPLYLLTAMARRRRLLSQEAALKYFLLGSLASAIMLYGVALLYGYAGSLQLSGLDQALAAGAGSRPLLLTGLLLTSVGVLFKMGAVPFHAWTPDAYMGAPTPVTGFMAVATKTAAVAGLMRVFYVGLGAEQWTWQILFATVAIMTMVLGVTVALSQNDIKRLLAYSSIAHAGFILVGVVGAVPAAEGVAVSSVGAVAFYMLTYGIATLGAFAIVTMVRRSGGEANSIDAWKGLGKRNPIVAALMTLFMLSFAGIPLTAGFIGKLTVFASAWAGGYGWLVLVAVVMSAIAAVFYFKVIVAMWFQDADPASVGIVEVPSLWTWCLLAVTGAATFILGIIPGGLLTLFGGVTSQFIR</sequence>
<keyword evidence="3 5" id="KW-1133">Transmembrane helix</keyword>
<feature type="domain" description="NADH:quinone oxidoreductase/Mrp antiporter transmembrane" evidence="8">
    <location>
        <begin position="180"/>
        <end position="482"/>
    </location>
</feature>
<organism evidence="9 10">
    <name type="scientific">Tessaracoccus defluvii</name>
    <dbReference type="NCBI Taxonomy" id="1285901"/>
    <lineage>
        <taxon>Bacteria</taxon>
        <taxon>Bacillati</taxon>
        <taxon>Actinomycetota</taxon>
        <taxon>Actinomycetes</taxon>
        <taxon>Propionibacteriales</taxon>
        <taxon>Propionibacteriaceae</taxon>
        <taxon>Tessaracoccus</taxon>
    </lineage>
</organism>
<keyword evidence="9" id="KW-0560">Oxidoreductase</keyword>
<comment type="function">
    <text evidence="5">NDH-1 shuttles electrons from NADH, via FMN and iron-sulfur (Fe-S) centers, to quinones in the respiratory chain. The immediate electron acceptor for the enzyme in this species is believed to be a menaquinone. Couples the redox reaction to proton translocation (for every two electrons transferred, four hydrogen ions are translocated across the cytoplasmic membrane), and thus conserves the redox energy in a proton gradient.</text>
</comment>
<comment type="subcellular location">
    <subcellularLocation>
        <location evidence="5">Cell membrane</location>
        <topology evidence="5">Multi-pass membrane protein</topology>
    </subcellularLocation>
    <subcellularLocation>
        <location evidence="1">Endomembrane system</location>
        <topology evidence="1">Multi-pass membrane protein</topology>
    </subcellularLocation>
    <subcellularLocation>
        <location evidence="6">Membrane</location>
        <topology evidence="6">Multi-pass membrane protein</topology>
    </subcellularLocation>
</comment>
<dbReference type="GO" id="GO:0048038">
    <property type="term" value="F:quinone binding"/>
    <property type="evidence" value="ECO:0007669"/>
    <property type="project" value="UniProtKB-KW"/>
</dbReference>
<reference evidence="9 10" key="1">
    <citation type="submission" date="2020-08" db="EMBL/GenBank/DDBJ databases">
        <title>Genome sequence of Tessaracoccus defluvii JCM 17540T.</title>
        <authorList>
            <person name="Hyun D.-W."/>
            <person name="Bae J.-W."/>
        </authorList>
    </citation>
    <scope>NUCLEOTIDE SEQUENCE [LARGE SCALE GENOMIC DNA]</scope>
    <source>
        <strain evidence="9 10">JCM 17540</strain>
    </source>
</reference>
<evidence type="ECO:0000256" key="5">
    <source>
        <dbReference type="HAMAP-Rule" id="MF_00445"/>
    </source>
</evidence>
<dbReference type="InterPro" id="IPR001750">
    <property type="entry name" value="ND/Mrp_TM"/>
</dbReference>